<dbReference type="GeneID" id="54981554"/>
<name>A0A222YW17_9CAUD</name>
<organism evidence="1 2">
    <name type="scientific">Synechococcus phage Bellamy</name>
    <dbReference type="NCBI Taxonomy" id="2023996"/>
    <lineage>
        <taxon>Viruses</taxon>
        <taxon>Duplodnaviria</taxon>
        <taxon>Heunggongvirae</taxon>
        <taxon>Uroviricota</taxon>
        <taxon>Caudoviricetes</taxon>
        <taxon>Pantevenvirales</taxon>
        <taxon>Kyanoviridae</taxon>
        <taxon>Bellamyvirus</taxon>
        <taxon>Bellamyvirus bellamy</taxon>
    </lineage>
</organism>
<reference evidence="1 2" key="1">
    <citation type="submission" date="2017-06" db="EMBL/GenBank/DDBJ databases">
        <authorList>
            <person name="Kim H.J."/>
            <person name="Triplett B.A."/>
        </authorList>
    </citation>
    <scope>NUCLEOTIDE SEQUENCE [LARGE SCALE GENOMIC DNA]</scope>
</reference>
<gene>
    <name evidence="1" type="primary">224</name>
    <name evidence="1" type="ORF">PBI_BELLAMY_224</name>
</gene>
<dbReference type="KEGG" id="vg:54981554"/>
<protein>
    <submittedName>
        <fullName evidence="1">Uncharacterized protein</fullName>
    </submittedName>
</protein>
<dbReference type="EMBL" id="MF351863">
    <property type="protein sequence ID" value="ASR76260.1"/>
    <property type="molecule type" value="Genomic_DNA"/>
</dbReference>
<keyword evidence="2" id="KW-1185">Reference proteome</keyword>
<proteinExistence type="predicted"/>
<accession>A0A222YW17</accession>
<dbReference type="RefSeq" id="YP_009791373.1">
    <property type="nucleotide sequence ID" value="NC_047838.1"/>
</dbReference>
<dbReference type="Proteomes" id="UP000221247">
    <property type="component" value="Segment"/>
</dbReference>
<sequence>MKFELGDYTIECDIDPTQENNASDERVPIESIGFIYNCLFKQKRAFEHSVEAIREVYPDAKIYAVSDGGLDYSYMEDENFKFSMEEDTVSDLKKVGGENFLSEECQMYIKRGMAATLDRLERGIEYCGNPEWICMTEPDVLIRGKLTAPVNGKLLGSRINCGWRTPKALEQFMGLNEVIAEVEGSIPVLRWGAVPVVFHTETFLKALKIYKENFNIVDKFSEKHYSPGTFDLFIGLVFALIGEPEVFNSEVTECLRNPGWQTSGHPIVHQYREYYEQSDFYGVPA</sequence>
<evidence type="ECO:0000313" key="2">
    <source>
        <dbReference type="Proteomes" id="UP000221247"/>
    </source>
</evidence>
<evidence type="ECO:0000313" key="1">
    <source>
        <dbReference type="EMBL" id="ASR76260.1"/>
    </source>
</evidence>